<organism evidence="1 2">
    <name type="scientific">Mycobacterium intermedium</name>
    <dbReference type="NCBI Taxonomy" id="28445"/>
    <lineage>
        <taxon>Bacteria</taxon>
        <taxon>Bacillati</taxon>
        <taxon>Actinomycetota</taxon>
        <taxon>Actinomycetes</taxon>
        <taxon>Mycobacteriales</taxon>
        <taxon>Mycobacteriaceae</taxon>
        <taxon>Mycobacterium</taxon>
        <taxon>Mycobacterium simiae complex</taxon>
    </lineage>
</organism>
<proteinExistence type="predicted"/>
<sequence>MNNGVKTPSAAVLVFGDRPLPRPLTGLPTLAVDDAPGPFERLIVVGADADLAAVLSRLLRADRLARDKRGSQRYVDGARNPPRR</sequence>
<dbReference type="Proteomes" id="UP000192739">
    <property type="component" value="Unassembled WGS sequence"/>
</dbReference>
<accession>A0A1X0F9N4</accession>
<reference evidence="1 2" key="1">
    <citation type="submission" date="2017-02" db="EMBL/GenBank/DDBJ databases">
        <title>The new phylogeny of genus Mycobacterium.</title>
        <authorList>
            <person name="Tortoli E."/>
            <person name="Trovato A."/>
            <person name="Cirillo D.M."/>
        </authorList>
    </citation>
    <scope>NUCLEOTIDE SEQUENCE [LARGE SCALE GENOMIC DNA]</scope>
    <source>
        <strain evidence="1 2">DSM 44049</strain>
    </source>
</reference>
<dbReference type="AlphaFoldDB" id="A0A1X0F9N4"/>
<comment type="caution">
    <text evidence="1">The sequence shown here is derived from an EMBL/GenBank/DDBJ whole genome shotgun (WGS) entry which is preliminary data.</text>
</comment>
<name>A0A1X0F9N4_MYCIE</name>
<evidence type="ECO:0000313" key="2">
    <source>
        <dbReference type="Proteomes" id="UP000192739"/>
    </source>
</evidence>
<keyword evidence="2" id="KW-1185">Reference proteome</keyword>
<feature type="non-terminal residue" evidence="1">
    <location>
        <position position="84"/>
    </location>
</feature>
<protein>
    <submittedName>
        <fullName evidence="1">Uncharacterized protein</fullName>
    </submittedName>
</protein>
<gene>
    <name evidence="1" type="ORF">BST27_21550</name>
</gene>
<dbReference type="EMBL" id="MVHT01000070">
    <property type="protein sequence ID" value="ORA97889.1"/>
    <property type="molecule type" value="Genomic_DNA"/>
</dbReference>
<evidence type="ECO:0000313" key="1">
    <source>
        <dbReference type="EMBL" id="ORA97889.1"/>
    </source>
</evidence>